<dbReference type="Proteomes" id="UP000284547">
    <property type="component" value="Unassembled WGS sequence"/>
</dbReference>
<dbReference type="GO" id="GO:0016740">
    <property type="term" value="F:transferase activity"/>
    <property type="evidence" value="ECO:0007669"/>
    <property type="project" value="UniProtKB-KW"/>
</dbReference>
<dbReference type="InterPro" id="IPR029044">
    <property type="entry name" value="Nucleotide-diphossugar_trans"/>
</dbReference>
<organism evidence="2 3">
    <name type="scientific">Pseudotabrizicola alkalilacus</name>
    <dbReference type="NCBI Taxonomy" id="2305252"/>
    <lineage>
        <taxon>Bacteria</taxon>
        <taxon>Pseudomonadati</taxon>
        <taxon>Pseudomonadota</taxon>
        <taxon>Alphaproteobacteria</taxon>
        <taxon>Rhodobacterales</taxon>
        <taxon>Paracoccaceae</taxon>
        <taxon>Pseudotabrizicola</taxon>
    </lineage>
</organism>
<accession>A0A411Z621</accession>
<evidence type="ECO:0000313" key="2">
    <source>
        <dbReference type="EMBL" id="RGP38499.1"/>
    </source>
</evidence>
<keyword evidence="2" id="KW-0808">Transferase</keyword>
<dbReference type="Gene3D" id="3.90.550.10">
    <property type="entry name" value="Spore Coat Polysaccharide Biosynthesis Protein SpsA, Chain A"/>
    <property type="match status" value="1"/>
</dbReference>
<protein>
    <submittedName>
        <fullName evidence="2">Glycosyltransferase</fullName>
    </submittedName>
</protein>
<dbReference type="EMBL" id="QWEY01000002">
    <property type="protein sequence ID" value="RGP38499.1"/>
    <property type="molecule type" value="Genomic_DNA"/>
</dbReference>
<keyword evidence="3" id="KW-1185">Reference proteome</keyword>
<dbReference type="InterPro" id="IPR050834">
    <property type="entry name" value="Glycosyltransf_2"/>
</dbReference>
<reference evidence="2 3" key="1">
    <citation type="submission" date="2018-08" db="EMBL/GenBank/DDBJ databases">
        <title>Flavobacterium tibetense sp. nov., isolated from a wetland YonghuCo on Tibetan Plateau.</title>
        <authorList>
            <person name="Phurbu D."/>
            <person name="Lu H."/>
            <person name="Xing P."/>
        </authorList>
    </citation>
    <scope>NUCLEOTIDE SEQUENCE [LARGE SCALE GENOMIC DNA]</scope>
    <source>
        <strain evidence="2 3">DJC</strain>
    </source>
</reference>
<dbReference type="PANTHER" id="PTHR43685">
    <property type="entry name" value="GLYCOSYLTRANSFERASE"/>
    <property type="match status" value="1"/>
</dbReference>
<evidence type="ECO:0000259" key="1">
    <source>
        <dbReference type="Pfam" id="PF00535"/>
    </source>
</evidence>
<gene>
    <name evidence="2" type="ORF">D1012_06745</name>
</gene>
<proteinExistence type="predicted"/>
<dbReference type="RefSeq" id="WP_118150538.1">
    <property type="nucleotide sequence ID" value="NZ_QWEY01000002.1"/>
</dbReference>
<dbReference type="Pfam" id="PF00535">
    <property type="entry name" value="Glycos_transf_2"/>
    <property type="match status" value="1"/>
</dbReference>
<comment type="caution">
    <text evidence="2">The sequence shown here is derived from an EMBL/GenBank/DDBJ whole genome shotgun (WGS) entry which is preliminary data.</text>
</comment>
<feature type="domain" description="Glycosyltransferase 2-like" evidence="1">
    <location>
        <begin position="9"/>
        <end position="179"/>
    </location>
</feature>
<name>A0A411Z621_9RHOB</name>
<evidence type="ECO:0000313" key="3">
    <source>
        <dbReference type="Proteomes" id="UP000284547"/>
    </source>
</evidence>
<dbReference type="AlphaFoldDB" id="A0A411Z621"/>
<sequence length="555" mass="61258">MMPSPPQICVILPAYNVGAHIGAAITSLRAQSFAGFEALVIDDGSTDDTAAQAGAAIGTDPRFQLIRQSNRGLSGARNAGLDLARAPFIAFLDGDDRFDPAFLQTLHDDLSASAAGWVACGVAFCTPDGSRHPHSAIHGRPQPDDPPLTTAYPLRDWSDVICHFPSAWNKLYRRDFISDLRFDQGTWYEDHTFFHRLAAKTDVLRHIPRPLYLYTLEREGQITRTDSDRVFEQFPVLETSATIFRAADKSGAGTGLARLATRLFCERLEVITSPDRATRFRHETARFFARHQLNPDWRWDRHLNAMTALSLTGDAPVVIRQPVAVPRLPAPDSPLAPLFRHATPDQPIGKDSLVIDLPAQIHPDHAALAQAAETLLHSDRAAVVLPLIHPAPDAPARLLTPEDALDLDPAQHAILTRATFARPPCDTDAQLTLTGQALWLSQAQAPVAWAPTPIAPDALIPLIPLRTRLRALDQWQPGVASPLPTGWHRRLALRAATAHLAGIHRQGRWHHYKALPLLLHLWWVGLRRGWIGTPGTVDPTTPRILRRIFRLPPIG</sequence>
<dbReference type="InterPro" id="IPR001173">
    <property type="entry name" value="Glyco_trans_2-like"/>
</dbReference>
<dbReference type="SUPFAM" id="SSF53448">
    <property type="entry name" value="Nucleotide-diphospho-sugar transferases"/>
    <property type="match status" value="1"/>
</dbReference>
<dbReference type="PANTHER" id="PTHR43685:SF2">
    <property type="entry name" value="GLYCOSYLTRANSFERASE 2-LIKE DOMAIN-CONTAINING PROTEIN"/>
    <property type="match status" value="1"/>
</dbReference>
<dbReference type="OrthoDB" id="5291101at2"/>
<dbReference type="CDD" id="cd00761">
    <property type="entry name" value="Glyco_tranf_GTA_type"/>
    <property type="match status" value="1"/>
</dbReference>